<dbReference type="InterPro" id="IPR037107">
    <property type="entry name" value="Put_OMP_sf"/>
</dbReference>
<reference evidence="2 3" key="1">
    <citation type="submission" date="2018-06" db="EMBL/GenBank/DDBJ databases">
        <title>Genomic Encyclopedia of Type Strains, Phase III (KMG-III): the genomes of soil and plant-associated and newly described type strains.</title>
        <authorList>
            <person name="Whitman W."/>
        </authorList>
    </citation>
    <scope>NUCLEOTIDE SEQUENCE [LARGE SCALE GENOMIC DNA]</scope>
    <source>
        <strain evidence="2 3">CECT 7732</strain>
    </source>
</reference>
<accession>A0A366CWG8</accession>
<dbReference type="Proteomes" id="UP000252086">
    <property type="component" value="Unassembled WGS sequence"/>
</dbReference>
<comment type="caution">
    <text evidence="2">The sequence shown here is derived from an EMBL/GenBank/DDBJ whole genome shotgun (WGS) entry which is preliminary data.</text>
</comment>
<dbReference type="InterPro" id="IPR018707">
    <property type="entry name" value="LpxR"/>
</dbReference>
<keyword evidence="1" id="KW-0732">Signal</keyword>
<feature type="chain" id="PRO_5016687355" description="Lipid A deacylase LpxR family protein" evidence="1">
    <location>
        <begin position="34"/>
        <end position="336"/>
    </location>
</feature>
<dbReference type="Gene3D" id="2.40.128.140">
    <property type="entry name" value="Outer membrane protein"/>
    <property type="match status" value="1"/>
</dbReference>
<evidence type="ECO:0008006" key="4">
    <source>
        <dbReference type="Google" id="ProtNLM"/>
    </source>
</evidence>
<sequence length="336" mass="37239">MTHLSNLFTSLSKRLLKKGLGCFFLIGCSPLFAINAASFTLDNDVFVGKDNGYTNGLYFSIYNMQNNLRENIWVRPLMWSMPTQYGTSRINIHSFGQSLMTAEDITQENPPANSLPYSGLLKYTNGHVVIGRRSANWVSTTLGIIGPSAKGKQTQTEFHKLIGAKKPMGWDTQLKDELVFSFNRGHVFRLLASYNDTVDLLVGGQLGLGTLKSDVNAGAVLRVGRNLSSSYATALLSSSRASNPIAIRNSWFAYAGALRHYVFNQIVTDGNTFRDSRSIDYDHSYSVLVVGFSSSITDRSSLSFAYQSSFSEDESLSSKQTERLNKFGTLTLAWEF</sequence>
<organism evidence="2 3">
    <name type="scientific">Marinomonas aquiplantarum</name>
    <dbReference type="NCBI Taxonomy" id="491951"/>
    <lineage>
        <taxon>Bacteria</taxon>
        <taxon>Pseudomonadati</taxon>
        <taxon>Pseudomonadota</taxon>
        <taxon>Gammaproteobacteria</taxon>
        <taxon>Oceanospirillales</taxon>
        <taxon>Oceanospirillaceae</taxon>
        <taxon>Marinomonas</taxon>
    </lineage>
</organism>
<name>A0A366CWG8_9GAMM</name>
<evidence type="ECO:0000313" key="3">
    <source>
        <dbReference type="Proteomes" id="UP000252086"/>
    </source>
</evidence>
<evidence type="ECO:0000256" key="1">
    <source>
        <dbReference type="SAM" id="SignalP"/>
    </source>
</evidence>
<gene>
    <name evidence="2" type="ORF">DFP76_1069</name>
</gene>
<keyword evidence="3" id="KW-1185">Reference proteome</keyword>
<dbReference type="EMBL" id="QNRF01000006">
    <property type="protein sequence ID" value="RBO82181.1"/>
    <property type="molecule type" value="Genomic_DNA"/>
</dbReference>
<protein>
    <recommendedName>
        <fullName evidence="4">Lipid A deacylase LpxR family protein</fullName>
    </recommendedName>
</protein>
<feature type="signal peptide" evidence="1">
    <location>
        <begin position="1"/>
        <end position="33"/>
    </location>
</feature>
<dbReference type="AlphaFoldDB" id="A0A366CWG8"/>
<dbReference type="Pfam" id="PF09982">
    <property type="entry name" value="LpxR"/>
    <property type="match status" value="1"/>
</dbReference>
<evidence type="ECO:0000313" key="2">
    <source>
        <dbReference type="EMBL" id="RBO82181.1"/>
    </source>
</evidence>
<proteinExistence type="predicted"/>